<dbReference type="EMBL" id="JOTN01000017">
    <property type="protein sequence ID" value="KEK18117.1"/>
    <property type="molecule type" value="Genomic_DNA"/>
</dbReference>
<dbReference type="AlphaFoldDB" id="A0A073JV59"/>
<dbReference type="Proteomes" id="UP000027822">
    <property type="component" value="Unassembled WGS sequence"/>
</dbReference>
<name>A0A073JV59_9BACI</name>
<proteinExistence type="predicted"/>
<gene>
    <name evidence="1" type="ORF">BAMA_07070</name>
</gene>
<comment type="caution">
    <text evidence="1">The sequence shown here is derived from an EMBL/GenBank/DDBJ whole genome shotgun (WGS) entry which is preliminary data.</text>
</comment>
<sequence>MRNIYAFESKEDYMKYEGIISRFNEKLEAYKKFMEVEFALIDPPKGIVWTTEEFATTVFSNVSIPAYTNKNMIYMAPDLPSWRKFFLRQLDGRKNDKVEQFYKNMSENQLFTILAHELTHHSDLFLAEFDDDREGDMWFEEGMCEYLSKKMTLTETEFQEITEVESELVEMFKEDYKEHSLDEFGVESYKGNLTSIMFNYWRSYLTVKYLVEVRANNDIKQVFKEYHNWDQEGRKVTLTEYFGLNPVLK</sequence>
<evidence type="ECO:0000313" key="1">
    <source>
        <dbReference type="EMBL" id="KEK18117.1"/>
    </source>
</evidence>
<dbReference type="RefSeq" id="WP_034641759.1">
    <property type="nucleotide sequence ID" value="NZ_CBCSJC010000025.1"/>
</dbReference>
<protein>
    <submittedName>
        <fullName evidence="1">Uncharacterized protein</fullName>
    </submittedName>
</protein>
<keyword evidence="2" id="KW-1185">Reference proteome</keyword>
<dbReference type="eggNOG" id="ENOG502Z8NC">
    <property type="taxonomic scope" value="Bacteria"/>
</dbReference>
<organism evidence="1 2">
    <name type="scientific">Bacillus manliponensis</name>
    <dbReference type="NCBI Taxonomy" id="574376"/>
    <lineage>
        <taxon>Bacteria</taxon>
        <taxon>Bacillati</taxon>
        <taxon>Bacillota</taxon>
        <taxon>Bacilli</taxon>
        <taxon>Bacillales</taxon>
        <taxon>Bacillaceae</taxon>
        <taxon>Bacillus</taxon>
        <taxon>Bacillus cereus group</taxon>
    </lineage>
</organism>
<accession>A0A073JV59</accession>
<dbReference type="OrthoDB" id="2354703at2"/>
<evidence type="ECO:0000313" key="2">
    <source>
        <dbReference type="Proteomes" id="UP000027822"/>
    </source>
</evidence>
<reference evidence="1 2" key="1">
    <citation type="submission" date="2014-06" db="EMBL/GenBank/DDBJ databases">
        <title>Draft genome sequence of Bacillus manliponensis JCM 15802 (MCCC 1A00708).</title>
        <authorList>
            <person name="Lai Q."/>
            <person name="Liu Y."/>
            <person name="Shao Z."/>
        </authorList>
    </citation>
    <scope>NUCLEOTIDE SEQUENCE [LARGE SCALE GENOMIC DNA]</scope>
    <source>
        <strain evidence="1 2">JCM 15802</strain>
    </source>
</reference>